<protein>
    <submittedName>
        <fullName evidence="1">Uncharacterized protein</fullName>
    </submittedName>
</protein>
<keyword evidence="2" id="KW-1185">Reference proteome</keyword>
<reference evidence="1" key="1">
    <citation type="submission" date="2014-12" db="EMBL/GenBank/DDBJ databases">
        <title>Genome Sequence of Valsa Canker Pathogens Uncovers a Specific Adaption of Colonization on Woody Bark.</title>
        <authorList>
            <person name="Yin Z."/>
            <person name="Liu H."/>
            <person name="Gao X."/>
            <person name="Li Z."/>
            <person name="Song N."/>
            <person name="Ke X."/>
            <person name="Dai Q."/>
            <person name="Wu Y."/>
            <person name="Sun Y."/>
            <person name="Xu J.-R."/>
            <person name="Kang Z.K."/>
            <person name="Wang L."/>
            <person name="Huang L."/>
        </authorList>
    </citation>
    <scope>NUCLEOTIDE SEQUENCE [LARGE SCALE GENOMIC DNA]</scope>
    <source>
        <strain evidence="1">03-8</strain>
    </source>
</reference>
<accession>A0A194VMR9</accession>
<sequence>MLDLTPLFNPSAFPFSYSTPAEPPSPDNPSSFNLTSSSSSAIVFFRGGTGSLGVSSDGFESFAPVCCEVGWDWAESASLKAYAVGDDDVRHARLVLWMPWTCVAPNVS</sequence>
<dbReference type="Proteomes" id="UP000078559">
    <property type="component" value="Chromosome 1"/>
</dbReference>
<dbReference type="AlphaFoldDB" id="A0A194VMR9"/>
<gene>
    <name evidence="1" type="ORF">VM1G_00782</name>
</gene>
<organism evidence="1 2">
    <name type="scientific">Cytospora mali</name>
    <name type="common">Apple Valsa canker fungus</name>
    <name type="synonym">Valsa mali</name>
    <dbReference type="NCBI Taxonomy" id="578113"/>
    <lineage>
        <taxon>Eukaryota</taxon>
        <taxon>Fungi</taxon>
        <taxon>Dikarya</taxon>
        <taxon>Ascomycota</taxon>
        <taxon>Pezizomycotina</taxon>
        <taxon>Sordariomycetes</taxon>
        <taxon>Sordariomycetidae</taxon>
        <taxon>Diaporthales</taxon>
        <taxon>Cytosporaceae</taxon>
        <taxon>Cytospora</taxon>
    </lineage>
</organism>
<evidence type="ECO:0000313" key="2">
    <source>
        <dbReference type="Proteomes" id="UP000078559"/>
    </source>
</evidence>
<dbReference type="EMBL" id="CM003098">
    <property type="protein sequence ID" value="KUI65297.1"/>
    <property type="molecule type" value="Genomic_DNA"/>
</dbReference>
<evidence type="ECO:0000313" key="1">
    <source>
        <dbReference type="EMBL" id="KUI65297.1"/>
    </source>
</evidence>
<proteinExistence type="predicted"/>
<name>A0A194VMR9_CYTMA</name>